<keyword evidence="5" id="KW-1185">Reference proteome</keyword>
<evidence type="ECO:0000256" key="1">
    <source>
        <dbReference type="SAM" id="Coils"/>
    </source>
</evidence>
<evidence type="ECO:0000259" key="3">
    <source>
        <dbReference type="Pfam" id="PF13514"/>
    </source>
</evidence>
<dbReference type="Proteomes" id="UP001595690">
    <property type="component" value="Unassembled WGS sequence"/>
</dbReference>
<accession>A0ABV8BPP2</accession>
<dbReference type="RefSeq" id="WP_382370431.1">
    <property type="nucleotide sequence ID" value="NZ_JBHRZI010000010.1"/>
</dbReference>
<gene>
    <name evidence="4" type="ORF">ACFOWZ_07255</name>
</gene>
<evidence type="ECO:0000256" key="2">
    <source>
        <dbReference type="SAM" id="MobiDB-lite"/>
    </source>
</evidence>
<feature type="coiled-coil region" evidence="1">
    <location>
        <begin position="375"/>
        <end position="409"/>
    </location>
</feature>
<dbReference type="EMBL" id="JBHRZI010000010">
    <property type="protein sequence ID" value="MFC3891270.1"/>
    <property type="molecule type" value="Genomic_DNA"/>
</dbReference>
<name>A0ABV8BPP2_9PSEU</name>
<evidence type="ECO:0000313" key="4">
    <source>
        <dbReference type="EMBL" id="MFC3891270.1"/>
    </source>
</evidence>
<feature type="domain" description="YhaN AAA" evidence="3">
    <location>
        <begin position="1"/>
        <end position="201"/>
    </location>
</feature>
<organism evidence="4 5">
    <name type="scientific">Lentzea rhizosphaerae</name>
    <dbReference type="NCBI Taxonomy" id="2041025"/>
    <lineage>
        <taxon>Bacteria</taxon>
        <taxon>Bacillati</taxon>
        <taxon>Actinomycetota</taxon>
        <taxon>Actinomycetes</taxon>
        <taxon>Pseudonocardiales</taxon>
        <taxon>Pseudonocardiaceae</taxon>
        <taxon>Lentzea</taxon>
    </lineage>
</organism>
<reference evidence="5" key="1">
    <citation type="journal article" date="2019" name="Int. J. Syst. Evol. Microbiol.">
        <title>The Global Catalogue of Microorganisms (GCM) 10K type strain sequencing project: providing services to taxonomists for standard genome sequencing and annotation.</title>
        <authorList>
            <consortium name="The Broad Institute Genomics Platform"/>
            <consortium name="The Broad Institute Genome Sequencing Center for Infectious Disease"/>
            <person name="Wu L."/>
            <person name="Ma J."/>
        </authorList>
    </citation>
    <scope>NUCLEOTIDE SEQUENCE [LARGE SCALE GENOMIC DNA]</scope>
    <source>
        <strain evidence="5">CGMCC 4.7405</strain>
    </source>
</reference>
<evidence type="ECO:0000313" key="5">
    <source>
        <dbReference type="Proteomes" id="UP001595690"/>
    </source>
</evidence>
<feature type="coiled-coil region" evidence="1">
    <location>
        <begin position="702"/>
        <end position="743"/>
    </location>
</feature>
<sequence>MRLASLELICYGIFENQRLDLAEPGLHVVRGANGAGKSTIVNAIPDLLYGVPWQSDFTFAFPTTSLRLSAELVDESGSSLNIVRRKGRKHTLMTPDGELADESKVTALVGDLTRDEYMSSFVLSQDELRKGGAAIAAGRGHLGELLYHARGLAGPAALLAELARRKDTIYRPRGRNLDLNRAVDEYKRSRDHLRDSVVRPQVVVDLTAEIKQLQETVDREHQELLQLRPEQKRWITARAMHPVLLRRRQLLKELSELADDGPVVASAVRDELAKIRAILRESAAAMKSADDELTRISDRLRELVVDCRVLEHADEIELLAGQAHSQQETRDRLALLTLELEPAEQELRLALARVPKWSQEDAAVADIPDDVPVEVSRLAEKHHNLGDELAEATREVKALREECEQLDRRLAEMPEPPATTDLQSAIVHVRGQEVSDKQVAQVRAQHRQAMAKVARELENLLADVDVEQVANLALPLKAATTALVRRFDSLAERERDLATRRASLRKRTRKNKLALDGVLAGDPPPTEDELASARGDRDTRLDALAAGNPTSRLTVVREHVARTDHMADRMRREADTAARRASYEQALCVDADDAAELTQLETSCNDERASLDEKWREHWTAVCLSVPPEVHEGLEVLARLTQARDHASAAADHETRAVELSTVVEENRRLLRQVLADTGHETDPSTPLSRLLALADAQLTALDDAAREHSDVRRDRQQLDKRITQAARRIKKAEDDLAAWRLAWDVVLARAGVEDADPHNALTLVEDRLRCQRLATKVAHLLAERDQLTARVDEFSAHVLELVSHAGISSVTDVALMLTRLVSALRAQQKTAHTQAVLLEQQQTAEGLHAAATASDEAARAALGELLDRHDLPDEVALEQALGRGDRQADLAKQLDQCAKDLSSSGMETEALEAMIDEKDLAEIELILSNLDNEINSRQQRKDEATQLLGTRNAERNAYDTKAPVAVEAAQSTAERRAAVEGFAEEYLRVHLAEHLLRGELERYRAEHQDSVLRHAETLFSTLTMQEYPRLEATYDDRDTPVLLAHPSHGSPRRVDQLNEGARDQLYLALRLATLKDYATRHRGMPLLLDDIFMTFDDRRTPVGLEVLANLVDDFQVVVFTHHDAVAEIASRSSTIRGIVHELPSVA</sequence>
<feature type="coiled-coil region" evidence="1">
    <location>
        <begin position="921"/>
        <end position="948"/>
    </location>
</feature>
<dbReference type="InterPro" id="IPR027417">
    <property type="entry name" value="P-loop_NTPase"/>
</dbReference>
<protein>
    <submittedName>
        <fullName evidence="4">AAA family ATPase</fullName>
    </submittedName>
</protein>
<dbReference type="InterPro" id="IPR038734">
    <property type="entry name" value="YhaN_AAA"/>
</dbReference>
<keyword evidence="1" id="KW-0175">Coiled coil</keyword>
<dbReference type="Gene3D" id="3.40.50.300">
    <property type="entry name" value="P-loop containing nucleotide triphosphate hydrolases"/>
    <property type="match status" value="2"/>
</dbReference>
<feature type="region of interest" description="Disordered" evidence="2">
    <location>
        <begin position="515"/>
        <end position="536"/>
    </location>
</feature>
<proteinExistence type="predicted"/>
<dbReference type="PANTHER" id="PTHR41259:SF1">
    <property type="entry name" value="DOUBLE-STRAND BREAK REPAIR RAD50 ATPASE, PUTATIVE-RELATED"/>
    <property type="match status" value="1"/>
</dbReference>
<dbReference type="SUPFAM" id="SSF52540">
    <property type="entry name" value="P-loop containing nucleoside triphosphate hydrolases"/>
    <property type="match status" value="1"/>
</dbReference>
<dbReference type="PANTHER" id="PTHR41259">
    <property type="entry name" value="DOUBLE-STRAND BREAK REPAIR RAD50 ATPASE, PUTATIVE-RELATED"/>
    <property type="match status" value="1"/>
</dbReference>
<dbReference type="Pfam" id="PF13514">
    <property type="entry name" value="AAA_27"/>
    <property type="match status" value="1"/>
</dbReference>
<comment type="caution">
    <text evidence="4">The sequence shown here is derived from an EMBL/GenBank/DDBJ whole genome shotgun (WGS) entry which is preliminary data.</text>
</comment>